<sequence length="79" mass="8220">MSDTDSIDWTTPAQLVVWPAPGPDEPVTTTLREAVAAARTVAAGSAWIILADGRILRPGQVAELQVAELQVAEPRAGGS</sequence>
<evidence type="ECO:0000313" key="1">
    <source>
        <dbReference type="EMBL" id="AWB21705.1"/>
    </source>
</evidence>
<protein>
    <submittedName>
        <fullName evidence="1">Uncharacterized protein</fullName>
    </submittedName>
</protein>
<keyword evidence="2" id="KW-1185">Reference proteome</keyword>
<dbReference type="RefSeq" id="WP_099953576.1">
    <property type="nucleotide sequence ID" value="NZ_CP028843.1"/>
</dbReference>
<dbReference type="EMBL" id="CP028843">
    <property type="protein sequence ID" value="AWB21705.1"/>
    <property type="molecule type" value="Genomic_DNA"/>
</dbReference>
<reference evidence="1 2" key="1">
    <citation type="submission" date="2018-04" db="EMBL/GenBank/DDBJ databases">
        <title>Methylobacterium sp. PR1016A genome.</title>
        <authorList>
            <person name="Park W."/>
        </authorList>
    </citation>
    <scope>NUCLEOTIDE SEQUENCE [LARGE SCALE GENOMIC DNA]</scope>
    <source>
        <strain evidence="1 2">PR1016A</strain>
    </source>
</reference>
<evidence type="ECO:0000313" key="2">
    <source>
        <dbReference type="Proteomes" id="UP000244755"/>
    </source>
</evidence>
<dbReference type="Proteomes" id="UP000244755">
    <property type="component" value="Chromosome 1"/>
</dbReference>
<dbReference type="AlphaFoldDB" id="A0A2R4WJL4"/>
<name>A0A2R4WJL4_9HYPH</name>
<accession>A0A2R4WJL4</accession>
<gene>
    <name evidence="1" type="ORF">DA075_12890</name>
</gene>
<dbReference type="OrthoDB" id="8002671at2"/>
<dbReference type="KEGG" id="mee:DA075_12890"/>
<organism evidence="1 2">
    <name type="scientific">Methylobacterium currus</name>
    <dbReference type="NCBI Taxonomy" id="2051553"/>
    <lineage>
        <taxon>Bacteria</taxon>
        <taxon>Pseudomonadati</taxon>
        <taxon>Pseudomonadota</taxon>
        <taxon>Alphaproteobacteria</taxon>
        <taxon>Hyphomicrobiales</taxon>
        <taxon>Methylobacteriaceae</taxon>
        <taxon>Methylobacterium</taxon>
    </lineage>
</organism>
<proteinExistence type="predicted"/>